<dbReference type="PANTHER" id="PTHR30005:SF0">
    <property type="entry name" value="RETROGRADE REGULATION PROTEIN 2"/>
    <property type="match status" value="1"/>
</dbReference>
<dbReference type="EC" id="3.6.1.11" evidence="2"/>
<dbReference type="SUPFAM" id="SSF109604">
    <property type="entry name" value="HD-domain/PDEase-like"/>
    <property type="match status" value="1"/>
</dbReference>
<dbReference type="InterPro" id="IPR003607">
    <property type="entry name" value="HD/PDEase_dom"/>
</dbReference>
<evidence type="ECO:0000259" key="6">
    <source>
        <dbReference type="Pfam" id="PF02541"/>
    </source>
</evidence>
<dbReference type="NCBIfam" id="TIGR03706">
    <property type="entry name" value="exo_poly_only"/>
    <property type="match status" value="1"/>
</dbReference>
<comment type="catalytic activity">
    <reaction evidence="5">
        <text>[phosphate](n) + H2O = [phosphate](n-1) + phosphate + H(+)</text>
        <dbReference type="Rhea" id="RHEA:21528"/>
        <dbReference type="Rhea" id="RHEA-COMP:9859"/>
        <dbReference type="Rhea" id="RHEA-COMP:14279"/>
        <dbReference type="ChEBI" id="CHEBI:15377"/>
        <dbReference type="ChEBI" id="CHEBI:15378"/>
        <dbReference type="ChEBI" id="CHEBI:16838"/>
        <dbReference type="ChEBI" id="CHEBI:43474"/>
        <dbReference type="EC" id="3.6.1.11"/>
    </reaction>
</comment>
<dbReference type="InterPro" id="IPR030673">
    <property type="entry name" value="PyroPPase_GppA_Ppx"/>
</dbReference>
<comment type="similarity">
    <text evidence="1">Belongs to the GppA/Ppx family.</text>
</comment>
<name>A0ABS2NP25_9FIRM</name>
<evidence type="ECO:0000259" key="7">
    <source>
        <dbReference type="Pfam" id="PF21447"/>
    </source>
</evidence>
<keyword evidence="9" id="KW-1185">Reference proteome</keyword>
<dbReference type="Gene3D" id="1.10.3210.10">
    <property type="entry name" value="Hypothetical protein af1432"/>
    <property type="match status" value="1"/>
</dbReference>
<protein>
    <recommendedName>
        <fullName evidence="3">Exopolyphosphatase</fullName>
        <ecNumber evidence="2">3.6.1.11</ecNumber>
    </recommendedName>
</protein>
<dbReference type="InterPro" id="IPR048950">
    <property type="entry name" value="Ppx_GppA_C"/>
</dbReference>
<sequence>MEKKFAIIDLGSNSVRMIIMKIDQDHSYRMIDEAKEMVRLSEGMGREMILKPTPIKRTIKALKLFKKLLEVHHVDEVFLVATAAVRNAINQKEFLQIVYTETGFEFEVITGEKEGYYAYLGVINTIDINECVIIDVGGGSTELVLVENRQIKEAISFPFGAVILTEGYLDRKQESTEKMKQLEEYIAKQFKKVDWLKKAVGLPVVGIGGTARTLAKINKNEIEFPLTSLHNYQITSKEMIAAFNKVSKAKIHERKNIPGVNKERADIIVGGIVPIKCLVEYLKADKLIISGNGLREGVFFEKYILECYPVNRLLKDVLHHSINNVLRNYDANIIHSYHIRKLALSIFDQMTDLHGLGKEERKLLSAAALLHDIGNYVDYYNHQKHGFYLVLNSRLNGLRNRELVMCAFIVAMHREVDFRRDWKSYSMLISKKDFEIIIKLSIFLNIAEKLDRSEARIIEDVECLIEGERVQIKVKSATSPELEICTAYKVQKAFKKAFNRDLEII</sequence>
<dbReference type="PANTHER" id="PTHR30005">
    <property type="entry name" value="EXOPOLYPHOSPHATASE"/>
    <property type="match status" value="1"/>
</dbReference>
<organism evidence="8 9">
    <name type="scientific">Alkaliphilus hydrothermalis</name>
    <dbReference type="NCBI Taxonomy" id="1482730"/>
    <lineage>
        <taxon>Bacteria</taxon>
        <taxon>Bacillati</taxon>
        <taxon>Bacillota</taxon>
        <taxon>Clostridia</taxon>
        <taxon>Peptostreptococcales</taxon>
        <taxon>Natronincolaceae</taxon>
        <taxon>Alkaliphilus</taxon>
    </lineage>
</organism>
<feature type="domain" description="Ppx/GppA phosphatase C-terminal" evidence="7">
    <location>
        <begin position="320"/>
        <end position="476"/>
    </location>
</feature>
<dbReference type="Pfam" id="PF02541">
    <property type="entry name" value="Ppx-GppA"/>
    <property type="match status" value="1"/>
</dbReference>
<accession>A0ABS2NP25</accession>
<reference evidence="8 9" key="1">
    <citation type="submission" date="2021-01" db="EMBL/GenBank/DDBJ databases">
        <title>Genomic Encyclopedia of Type Strains, Phase IV (KMG-IV): sequencing the most valuable type-strain genomes for metagenomic binning, comparative biology and taxonomic classification.</title>
        <authorList>
            <person name="Goeker M."/>
        </authorList>
    </citation>
    <scope>NUCLEOTIDE SEQUENCE [LARGE SCALE GENOMIC DNA]</scope>
    <source>
        <strain evidence="8 9">DSM 25890</strain>
    </source>
</reference>
<dbReference type="GO" id="GO:0008894">
    <property type="term" value="F:guanosine-5'-triphosphate,3'-diphosphate diphosphatase activity"/>
    <property type="evidence" value="ECO:0007669"/>
    <property type="project" value="UniProtKB-EC"/>
</dbReference>
<dbReference type="PIRSF" id="PIRSF001267">
    <property type="entry name" value="Pyrophosphatase_GppA_Ppx"/>
    <property type="match status" value="1"/>
</dbReference>
<evidence type="ECO:0000256" key="5">
    <source>
        <dbReference type="ARBA" id="ARBA00047607"/>
    </source>
</evidence>
<dbReference type="InterPro" id="IPR022371">
    <property type="entry name" value="Exopolyphosphatase"/>
</dbReference>
<dbReference type="Gene3D" id="3.30.420.150">
    <property type="entry name" value="Exopolyphosphatase. Domain 2"/>
    <property type="match status" value="1"/>
</dbReference>
<dbReference type="InterPro" id="IPR003695">
    <property type="entry name" value="Ppx_GppA_N"/>
</dbReference>
<comment type="caution">
    <text evidence="8">The sequence shown here is derived from an EMBL/GenBank/DDBJ whole genome shotgun (WGS) entry which is preliminary data.</text>
</comment>
<evidence type="ECO:0000313" key="8">
    <source>
        <dbReference type="EMBL" id="MBM7614693.1"/>
    </source>
</evidence>
<evidence type="ECO:0000256" key="1">
    <source>
        <dbReference type="ARBA" id="ARBA00007125"/>
    </source>
</evidence>
<dbReference type="GO" id="GO:0004309">
    <property type="term" value="F:exopolyphosphatase activity"/>
    <property type="evidence" value="ECO:0007669"/>
    <property type="project" value="UniProtKB-EC"/>
</dbReference>
<evidence type="ECO:0000313" key="9">
    <source>
        <dbReference type="Proteomes" id="UP001314796"/>
    </source>
</evidence>
<dbReference type="RefSeq" id="WP_204401158.1">
    <property type="nucleotide sequence ID" value="NZ_JAFBEE010000006.1"/>
</dbReference>
<dbReference type="Pfam" id="PF21447">
    <property type="entry name" value="Ppx-GppA_III"/>
    <property type="match status" value="1"/>
</dbReference>
<dbReference type="EMBL" id="JAFBEE010000006">
    <property type="protein sequence ID" value="MBM7614693.1"/>
    <property type="molecule type" value="Genomic_DNA"/>
</dbReference>
<proteinExistence type="inferred from homology"/>
<dbReference type="InterPro" id="IPR050273">
    <property type="entry name" value="GppA/Ppx_hydrolase"/>
</dbReference>
<evidence type="ECO:0000256" key="2">
    <source>
        <dbReference type="ARBA" id="ARBA00012451"/>
    </source>
</evidence>
<keyword evidence="4 8" id="KW-0378">Hydrolase</keyword>
<dbReference type="SUPFAM" id="SSF53067">
    <property type="entry name" value="Actin-like ATPase domain"/>
    <property type="match status" value="2"/>
</dbReference>
<dbReference type="InterPro" id="IPR043129">
    <property type="entry name" value="ATPase_NBD"/>
</dbReference>
<dbReference type="Gene3D" id="3.30.420.40">
    <property type="match status" value="1"/>
</dbReference>
<dbReference type="CDD" id="cd24052">
    <property type="entry name" value="ASKHA_NBD_HpPPX-GppA-like"/>
    <property type="match status" value="1"/>
</dbReference>
<evidence type="ECO:0000256" key="3">
    <source>
        <dbReference type="ARBA" id="ARBA00020416"/>
    </source>
</evidence>
<dbReference type="Proteomes" id="UP001314796">
    <property type="component" value="Unassembled WGS sequence"/>
</dbReference>
<feature type="domain" description="Ppx/GppA phosphatase N-terminal" evidence="6">
    <location>
        <begin position="19"/>
        <end position="302"/>
    </location>
</feature>
<evidence type="ECO:0000256" key="4">
    <source>
        <dbReference type="ARBA" id="ARBA00022801"/>
    </source>
</evidence>
<dbReference type="CDD" id="cd00077">
    <property type="entry name" value="HDc"/>
    <property type="match status" value="1"/>
</dbReference>
<gene>
    <name evidence="8" type="ORF">JOC73_001207</name>
</gene>